<evidence type="ECO:0000313" key="3">
    <source>
        <dbReference type="Proteomes" id="UP000290932"/>
    </source>
</evidence>
<dbReference type="InterPro" id="IPR011042">
    <property type="entry name" value="6-blade_b-propeller_TolB-like"/>
</dbReference>
<dbReference type="SUPFAM" id="SSF82171">
    <property type="entry name" value="DPP6 N-terminal domain-like"/>
    <property type="match status" value="1"/>
</dbReference>
<feature type="region of interest" description="Disordered" evidence="1">
    <location>
        <begin position="336"/>
        <end position="391"/>
    </location>
</feature>
<evidence type="ECO:0008006" key="4">
    <source>
        <dbReference type="Google" id="ProtNLM"/>
    </source>
</evidence>
<dbReference type="PANTHER" id="PTHR36842">
    <property type="entry name" value="PROTEIN TOLB HOMOLOG"/>
    <property type="match status" value="1"/>
</dbReference>
<dbReference type="EMBL" id="LHQS01000002">
    <property type="protein sequence ID" value="RXE56351.1"/>
    <property type="molecule type" value="Genomic_DNA"/>
</dbReference>
<feature type="region of interest" description="Disordered" evidence="1">
    <location>
        <begin position="22"/>
        <end position="42"/>
    </location>
</feature>
<name>A0A498H0A6_9EURY</name>
<organism evidence="2 3">
    <name type="scientific">Methanoculleus taiwanensis</name>
    <dbReference type="NCBI Taxonomy" id="1550565"/>
    <lineage>
        <taxon>Archaea</taxon>
        <taxon>Methanobacteriati</taxon>
        <taxon>Methanobacteriota</taxon>
        <taxon>Stenosarchaea group</taxon>
        <taxon>Methanomicrobia</taxon>
        <taxon>Methanomicrobiales</taxon>
        <taxon>Methanomicrobiaceae</taxon>
        <taxon>Methanoculleus</taxon>
    </lineage>
</organism>
<dbReference type="Gene3D" id="2.120.10.30">
    <property type="entry name" value="TolB, C-terminal domain"/>
    <property type="match status" value="1"/>
</dbReference>
<feature type="compositionally biased region" description="Low complexity" evidence="1">
    <location>
        <begin position="336"/>
        <end position="352"/>
    </location>
</feature>
<evidence type="ECO:0000256" key="1">
    <source>
        <dbReference type="SAM" id="MobiDB-lite"/>
    </source>
</evidence>
<sequence length="391" mass="41619">MTGAIIVIAVICATGLASAQPFPPPTMQPQQPQNDSAGAAMQVSSGQGDKLFPAISGERIVWFDNESFSVQLYDISSGNTSIISDQASVPLLLSYQLAVAGNNVVWSGINTETEGINVYLYDTASGSLQQVTNGSGMHVYPGASEENLIWTNLSNGSSDVYFYEIASDTVMPVVIDPYFQAWTDIGGDTMAWADNETEDGDTDIAVAFLDQRDISLWGRSGDDLVPDVSSDGSRVAWISVLENRTAVYLYDVATDNATRITGASARPTAVAVDGNLVIYSDLRNGNLDIYRYDISTGTETQVTEDPYAQAFPDVSDGEMVWMGNTTGQWEIYRASAGGQQAPQGQNQSGQPGMTPSPTMTIPSSGLPEPLPTGAMPGLMPPATPNYTPQMG</sequence>
<dbReference type="Proteomes" id="UP000290932">
    <property type="component" value="Unassembled WGS sequence"/>
</dbReference>
<dbReference type="PANTHER" id="PTHR36842:SF1">
    <property type="entry name" value="PROTEIN TOLB"/>
    <property type="match status" value="1"/>
</dbReference>
<evidence type="ECO:0000313" key="2">
    <source>
        <dbReference type="EMBL" id="RXE56351.1"/>
    </source>
</evidence>
<gene>
    <name evidence="2" type="ORF">ABH15_09600</name>
</gene>
<dbReference type="AlphaFoldDB" id="A0A498H0A6"/>
<accession>A0A498H0A6</accession>
<reference evidence="2 3" key="1">
    <citation type="journal article" date="2015" name="Int. J. Syst. Evol. Microbiol.">
        <title>Methanoculleus taiwanensis sp. nov., a methanogen isolated from deep marine sediment at the deformation front area near Taiwan.</title>
        <authorList>
            <person name="Weng C.Y."/>
            <person name="Chen S.C."/>
            <person name="Lai M.C."/>
            <person name="Wu S.Y."/>
            <person name="Lin S."/>
            <person name="Yang T.F."/>
            <person name="Chen P.C."/>
        </authorList>
    </citation>
    <scope>NUCLEOTIDE SEQUENCE [LARGE SCALE GENOMIC DNA]</scope>
    <source>
        <strain evidence="2 3">CYW4</strain>
    </source>
</reference>
<keyword evidence="3" id="KW-1185">Reference proteome</keyword>
<dbReference type="NCBIfam" id="TIGR04275">
    <property type="entry name" value="beta_prop_Msarc"/>
    <property type="match status" value="1"/>
</dbReference>
<dbReference type="InterPro" id="IPR027618">
    <property type="entry name" value="Beta_prop_Msarc"/>
</dbReference>
<protein>
    <recommendedName>
        <fullName evidence="4">Biopolymer transporter Tol</fullName>
    </recommendedName>
</protein>
<feature type="compositionally biased region" description="Polar residues" evidence="1">
    <location>
        <begin position="353"/>
        <end position="363"/>
    </location>
</feature>
<comment type="caution">
    <text evidence="2">The sequence shown here is derived from an EMBL/GenBank/DDBJ whole genome shotgun (WGS) entry which is preliminary data.</text>
</comment>
<proteinExistence type="predicted"/>